<organism evidence="9 10">
    <name type="scientific">Micrococcus lylae</name>
    <dbReference type="NCBI Taxonomy" id="1273"/>
    <lineage>
        <taxon>Bacteria</taxon>
        <taxon>Bacillati</taxon>
        <taxon>Actinomycetota</taxon>
        <taxon>Actinomycetes</taxon>
        <taxon>Micrococcales</taxon>
        <taxon>Micrococcaceae</taxon>
        <taxon>Micrococcus</taxon>
    </lineage>
</organism>
<keyword evidence="5 8" id="KW-0812">Transmembrane</keyword>
<dbReference type="PROSITE" id="PS00873">
    <property type="entry name" value="NA_ALANINE_SYMP"/>
    <property type="match status" value="1"/>
</dbReference>
<evidence type="ECO:0000256" key="2">
    <source>
        <dbReference type="ARBA" id="ARBA00009261"/>
    </source>
</evidence>
<dbReference type="AlphaFoldDB" id="A0A1R4JMU8"/>
<dbReference type="GO" id="GO:0005283">
    <property type="term" value="F:amino acid:sodium symporter activity"/>
    <property type="evidence" value="ECO:0007669"/>
    <property type="project" value="InterPro"/>
</dbReference>
<evidence type="ECO:0000256" key="4">
    <source>
        <dbReference type="ARBA" id="ARBA00022475"/>
    </source>
</evidence>
<keyword evidence="6 8" id="KW-1133">Transmembrane helix</keyword>
<accession>A0A1R4JMU8</accession>
<evidence type="ECO:0000256" key="5">
    <source>
        <dbReference type="ARBA" id="ARBA00022692"/>
    </source>
</evidence>
<dbReference type="RefSeq" id="WP_342743427.1">
    <property type="nucleotide sequence ID" value="NZ_CP126965.1"/>
</dbReference>
<feature type="transmembrane region" description="Helical" evidence="8">
    <location>
        <begin position="305"/>
        <end position="324"/>
    </location>
</feature>
<dbReference type="GO" id="GO:0005886">
    <property type="term" value="C:plasma membrane"/>
    <property type="evidence" value="ECO:0007669"/>
    <property type="project" value="UniProtKB-SubCell"/>
</dbReference>
<evidence type="ECO:0000256" key="3">
    <source>
        <dbReference type="ARBA" id="ARBA00022448"/>
    </source>
</evidence>
<dbReference type="PANTHER" id="PTHR30330">
    <property type="entry name" value="AGSS FAMILY TRANSPORTER, SODIUM-ALANINE"/>
    <property type="match status" value="1"/>
</dbReference>
<evidence type="ECO:0000256" key="8">
    <source>
        <dbReference type="RuleBase" id="RU363064"/>
    </source>
</evidence>
<feature type="transmembrane region" description="Helical" evidence="8">
    <location>
        <begin position="243"/>
        <end position="270"/>
    </location>
</feature>
<feature type="transmembrane region" description="Helical" evidence="8">
    <location>
        <begin position="72"/>
        <end position="96"/>
    </location>
</feature>
<protein>
    <submittedName>
        <fullName evidence="9">Sodium/alanine symporter family protein</fullName>
    </submittedName>
</protein>
<feature type="transmembrane region" description="Helical" evidence="8">
    <location>
        <begin position="20"/>
        <end position="40"/>
    </location>
</feature>
<sequence>MSSVTDLEDSMQSFIESANAIMWALPMVIIILAIGLYFTIRMAVPQLRLIGDMVGQLIHGGRTSAGISSFEAFAMALGGRIGVANIAGVAAAMFVGGPGALFWMWITAFLGAPVAVAESSLAQLYKHKVKGEFRGGPAFYILEGLGRNWRWLAVAYAAATVFATTITGPQIQANAVTAATTEAWGWDPLWVGLGMAAFFLIIVFGGMHRLGRTVGLIVPFMAGAYILVGLIVVLFNITHVPAMFSLIFTSAFALDSAYAGMMGAAIAWGVRRAVYSTEIGTGSGAQASAAANVTHPVKQGLAQGFSAYVDTLFVCTITGLMILATDSFNVMGPDGKPIVEHLPGVEEGPAWTQTAIDSVIPTFGPSLVAVAVFLFAFTTLLSFDFYAVTNLAYLVKRKSTLKVLEAIAHIVLAGSMVFGATQTSAFAWAMADFGVGLYTWVNILALVLLSPVAIRLVKDYDRQRRAGQDPVLDPKEIGVHNAHLWEGIHAEYRRTGDADHAMNEVADSAPDTAAIAIVNKDGTGRQ</sequence>
<dbReference type="NCBIfam" id="TIGR00835">
    <property type="entry name" value="agcS"/>
    <property type="match status" value="1"/>
</dbReference>
<feature type="transmembrane region" description="Helical" evidence="8">
    <location>
        <begin position="437"/>
        <end position="457"/>
    </location>
</feature>
<dbReference type="Gene3D" id="1.20.1740.10">
    <property type="entry name" value="Amino acid/polyamine transporter I"/>
    <property type="match status" value="1"/>
</dbReference>
<feature type="transmembrane region" description="Helical" evidence="8">
    <location>
        <begin position="188"/>
        <end position="207"/>
    </location>
</feature>
<feature type="transmembrane region" description="Helical" evidence="8">
    <location>
        <begin position="367"/>
        <end position="395"/>
    </location>
</feature>
<proteinExistence type="inferred from homology"/>
<dbReference type="InterPro" id="IPR001463">
    <property type="entry name" value="Na/Ala_symport"/>
</dbReference>
<dbReference type="Proteomes" id="UP000196230">
    <property type="component" value="Unassembled WGS sequence"/>
</dbReference>
<evidence type="ECO:0000313" key="10">
    <source>
        <dbReference type="Proteomes" id="UP000196230"/>
    </source>
</evidence>
<evidence type="ECO:0000256" key="1">
    <source>
        <dbReference type="ARBA" id="ARBA00004651"/>
    </source>
</evidence>
<feature type="transmembrane region" description="Helical" evidence="8">
    <location>
        <begin position="407"/>
        <end position="431"/>
    </location>
</feature>
<feature type="transmembrane region" description="Helical" evidence="8">
    <location>
        <begin position="149"/>
        <end position="168"/>
    </location>
</feature>
<comment type="subcellular location">
    <subcellularLocation>
        <location evidence="1 8">Cell membrane</location>
        <topology evidence="1 8">Multi-pass membrane protein</topology>
    </subcellularLocation>
</comment>
<reference evidence="9 10" key="1">
    <citation type="submission" date="2017-02" db="EMBL/GenBank/DDBJ databases">
        <authorList>
            <person name="Peterson S.W."/>
        </authorList>
    </citation>
    <scope>NUCLEOTIDE SEQUENCE [LARGE SCALE GENOMIC DNA]</scope>
    <source>
        <strain evidence="9 10">2B3F</strain>
    </source>
</reference>
<keyword evidence="7 8" id="KW-0472">Membrane</keyword>
<evidence type="ECO:0000313" key="9">
    <source>
        <dbReference type="EMBL" id="SJN33370.1"/>
    </source>
</evidence>
<keyword evidence="4 8" id="KW-1003">Cell membrane</keyword>
<evidence type="ECO:0000256" key="6">
    <source>
        <dbReference type="ARBA" id="ARBA00022989"/>
    </source>
</evidence>
<dbReference type="EMBL" id="FUKP01000063">
    <property type="protein sequence ID" value="SJN33370.1"/>
    <property type="molecule type" value="Genomic_DNA"/>
</dbReference>
<feature type="transmembrane region" description="Helical" evidence="8">
    <location>
        <begin position="214"/>
        <end position="237"/>
    </location>
</feature>
<name>A0A1R4JMU8_9MICC</name>
<dbReference type="PRINTS" id="PR00175">
    <property type="entry name" value="NAALASMPORT"/>
</dbReference>
<evidence type="ECO:0000256" key="7">
    <source>
        <dbReference type="ARBA" id="ARBA00023136"/>
    </source>
</evidence>
<comment type="similarity">
    <text evidence="2 8">Belongs to the alanine or glycine:cation symporter (AGCS) (TC 2.A.25) family.</text>
</comment>
<keyword evidence="3 8" id="KW-0813">Transport</keyword>
<keyword evidence="8" id="KW-0769">Symport</keyword>
<feature type="transmembrane region" description="Helical" evidence="8">
    <location>
        <begin position="102"/>
        <end position="125"/>
    </location>
</feature>
<dbReference type="Pfam" id="PF01235">
    <property type="entry name" value="Na_Ala_symp"/>
    <property type="match status" value="1"/>
</dbReference>
<dbReference type="PANTHER" id="PTHR30330:SF7">
    <property type="entry name" value="SODIUM_PROTON-DEPENDENT ALANINE CARRIER PROTEIN YRBD-RELATED"/>
    <property type="match status" value="1"/>
</dbReference>
<gene>
    <name evidence="9" type="ORF">FM125_09565</name>
</gene>